<dbReference type="PROSITE" id="PS50088">
    <property type="entry name" value="ANK_REPEAT"/>
    <property type="match status" value="5"/>
</dbReference>
<dbReference type="InterPro" id="IPR036770">
    <property type="entry name" value="Ankyrin_rpt-contain_sf"/>
</dbReference>
<evidence type="ECO:0000313" key="5">
    <source>
        <dbReference type="Proteomes" id="UP000694404"/>
    </source>
</evidence>
<feature type="repeat" description="ANK" evidence="3">
    <location>
        <begin position="105"/>
        <end position="137"/>
    </location>
</feature>
<dbReference type="Ensembl" id="ENSCABT00000023925.1">
    <property type="protein sequence ID" value="ENSCABP00000021839.1"/>
    <property type="gene ID" value="ENSCABG00000016097.1"/>
</dbReference>
<evidence type="ECO:0000256" key="3">
    <source>
        <dbReference type="PROSITE-ProRule" id="PRU00023"/>
    </source>
</evidence>
<dbReference type="GO" id="GO:0005737">
    <property type="term" value="C:cytoplasm"/>
    <property type="evidence" value="ECO:0007669"/>
    <property type="project" value="TreeGrafter"/>
</dbReference>
<dbReference type="GeneTree" id="ENSGT00940000162060"/>
<dbReference type="Pfam" id="PF00023">
    <property type="entry name" value="Ank"/>
    <property type="match status" value="1"/>
</dbReference>
<dbReference type="Gene3D" id="1.25.40.20">
    <property type="entry name" value="Ankyrin repeat-containing domain"/>
    <property type="match status" value="2"/>
</dbReference>
<dbReference type="GO" id="GO:0010564">
    <property type="term" value="P:regulation of cell cycle process"/>
    <property type="evidence" value="ECO:0007669"/>
    <property type="project" value="TreeGrafter"/>
</dbReference>
<feature type="repeat" description="ANK" evidence="3">
    <location>
        <begin position="158"/>
        <end position="190"/>
    </location>
</feature>
<reference evidence="4" key="1">
    <citation type="submission" date="2025-08" db="UniProtKB">
        <authorList>
            <consortium name="Ensembl"/>
        </authorList>
    </citation>
    <scope>IDENTIFICATION</scope>
</reference>
<dbReference type="InterPro" id="IPR002110">
    <property type="entry name" value="Ankyrin_rpt"/>
</dbReference>
<dbReference type="SMART" id="SM00248">
    <property type="entry name" value="ANK"/>
    <property type="match status" value="5"/>
</dbReference>
<evidence type="ECO:0000256" key="1">
    <source>
        <dbReference type="ARBA" id="ARBA00022737"/>
    </source>
</evidence>
<dbReference type="PROSITE" id="PS50297">
    <property type="entry name" value="ANK_REP_REGION"/>
    <property type="match status" value="4"/>
</dbReference>
<name>A0A8C0HDA3_CHEAB</name>
<sequence length="234" mass="26489">DRCCYWNLRTINLLIRGRCEVEGLESFIISKEVRRSQENGLTLLHLVVIQGNVEKVKFLLSQEANMDIQLVCGYTPLIVAVQKRSPEICSVLIEHSVDVNMADKDSCSPLHFAAQNGDDRIVRLLLDHQAQADSQEREGWTPLHLADPNSDLERKQKNHQTPLHFAVEKGKFRVVQYLLNSGASVSCLDENHYSALHMAAVKGKYLIGEKLIKYRANVDLRTDKGWTPLTPGLF</sequence>
<proteinExistence type="predicted"/>
<accession>A0A8C0HDA3</accession>
<organism evidence="4 5">
    <name type="scientific">Chelonoidis abingdonii</name>
    <name type="common">Abingdon island giant tortoise</name>
    <name type="synonym">Testudo abingdonii</name>
    <dbReference type="NCBI Taxonomy" id="106734"/>
    <lineage>
        <taxon>Eukaryota</taxon>
        <taxon>Metazoa</taxon>
        <taxon>Chordata</taxon>
        <taxon>Craniata</taxon>
        <taxon>Vertebrata</taxon>
        <taxon>Euteleostomi</taxon>
        <taxon>Archelosauria</taxon>
        <taxon>Testudinata</taxon>
        <taxon>Testudines</taxon>
        <taxon>Cryptodira</taxon>
        <taxon>Durocryptodira</taxon>
        <taxon>Testudinoidea</taxon>
        <taxon>Testudinidae</taxon>
        <taxon>Chelonoidis</taxon>
    </lineage>
</organism>
<dbReference type="PANTHER" id="PTHR24198:SF165">
    <property type="entry name" value="ANKYRIN REPEAT-CONTAINING PROTEIN-RELATED"/>
    <property type="match status" value="1"/>
</dbReference>
<dbReference type="Pfam" id="PF12796">
    <property type="entry name" value="Ank_2"/>
    <property type="match status" value="2"/>
</dbReference>
<feature type="repeat" description="ANK" evidence="3">
    <location>
        <begin position="72"/>
        <end position="104"/>
    </location>
</feature>
<dbReference type="PANTHER" id="PTHR24198">
    <property type="entry name" value="ANKYRIN REPEAT AND PROTEIN KINASE DOMAIN-CONTAINING PROTEIN"/>
    <property type="match status" value="1"/>
</dbReference>
<evidence type="ECO:0000256" key="2">
    <source>
        <dbReference type="ARBA" id="ARBA00023043"/>
    </source>
</evidence>
<dbReference type="Proteomes" id="UP000694404">
    <property type="component" value="Unplaced"/>
</dbReference>
<feature type="repeat" description="ANK" evidence="3">
    <location>
        <begin position="39"/>
        <end position="71"/>
    </location>
</feature>
<dbReference type="OMA" id="LHHACYC"/>
<keyword evidence="2 3" id="KW-0040">ANK repeat</keyword>
<protein>
    <submittedName>
        <fullName evidence="4">Uncharacterized protein</fullName>
    </submittedName>
</protein>
<keyword evidence="1" id="KW-0677">Repeat</keyword>
<keyword evidence="5" id="KW-1185">Reference proteome</keyword>
<evidence type="ECO:0000313" key="4">
    <source>
        <dbReference type="Ensembl" id="ENSCABP00000021839.1"/>
    </source>
</evidence>
<feature type="repeat" description="ANK" evidence="3">
    <location>
        <begin position="191"/>
        <end position="223"/>
    </location>
</feature>
<dbReference type="AlphaFoldDB" id="A0A8C0HDA3"/>
<reference evidence="4" key="2">
    <citation type="submission" date="2025-09" db="UniProtKB">
        <authorList>
            <consortium name="Ensembl"/>
        </authorList>
    </citation>
    <scope>IDENTIFICATION</scope>
</reference>
<dbReference type="SUPFAM" id="SSF48403">
    <property type="entry name" value="Ankyrin repeat"/>
    <property type="match status" value="1"/>
</dbReference>